<sequence length="169" mass="19153">MTLFMFTSMMIFYLLDTMISSHPLILSIKVLMLALSLCLTMSFFTTWYAYMIFMVMLGGVLVMFIYISSIAPNSIFKTKLNILYLSTQMGIMYLLSYDFILSHPKALITQKPFAMPENLVTFYLSSSHSSLLLMMASALLLSMLIVTNLLSNSKNAMRSSMNMLLSSTM</sequence>
<dbReference type="EMBL" id="KT326918">
    <property type="protein sequence ID" value="AMX22421.1"/>
    <property type="molecule type" value="Genomic_DNA"/>
</dbReference>
<evidence type="ECO:0000256" key="1">
    <source>
        <dbReference type="SAM" id="Phobius"/>
    </source>
</evidence>
<feature type="transmembrane region" description="Helical" evidence="1">
    <location>
        <begin position="131"/>
        <end position="151"/>
    </location>
</feature>
<feature type="transmembrane region" description="Helical" evidence="1">
    <location>
        <begin position="80"/>
        <end position="100"/>
    </location>
</feature>
<protein>
    <submittedName>
        <fullName evidence="2">NADH dehydrogenase subunit 6</fullName>
    </submittedName>
</protein>
<gene>
    <name evidence="2" type="primary">ND6</name>
</gene>
<reference evidence="2" key="1">
    <citation type="submission" date="2015-07" db="EMBL/GenBank/DDBJ databases">
        <title>The complete maternally and paternally inherited mitochondrial genomes of the freshwater mussel Unio delphinus (Bivalvia: Unionidae) and implications for Unionidae taxonomy.</title>
        <authorList>
            <person name="Fonseca M.M."/>
            <person name="Lopes-Lima M."/>
            <person name="Eackles M.S."/>
            <person name="King T.L."/>
            <person name="Froufe E."/>
        </authorList>
    </citation>
    <scope>NUCLEOTIDE SEQUENCE</scope>
    <source>
        <tissue evidence="2">Gonads</tissue>
    </source>
</reference>
<keyword evidence="1" id="KW-0472">Membrane</keyword>
<feature type="transmembrane region" description="Helical" evidence="1">
    <location>
        <begin position="47"/>
        <end position="68"/>
    </location>
</feature>
<dbReference type="AlphaFoldDB" id="A0A1P8AFZ2"/>
<feature type="transmembrane region" description="Helical" evidence="1">
    <location>
        <begin position="12"/>
        <end position="35"/>
    </location>
</feature>
<evidence type="ECO:0000313" key="2">
    <source>
        <dbReference type="EMBL" id="AMX22421.1"/>
    </source>
</evidence>
<geneLocation type="mitochondrion" evidence="2"/>
<name>A0A1P8AFZ2_9BIVA</name>
<keyword evidence="1" id="KW-0812">Transmembrane</keyword>
<keyword evidence="1" id="KW-1133">Transmembrane helix</keyword>
<organism evidence="2">
    <name type="scientific">Unio delphinus</name>
    <dbReference type="NCBI Taxonomy" id="461120"/>
    <lineage>
        <taxon>Eukaryota</taxon>
        <taxon>Metazoa</taxon>
        <taxon>Spiralia</taxon>
        <taxon>Lophotrochozoa</taxon>
        <taxon>Mollusca</taxon>
        <taxon>Bivalvia</taxon>
        <taxon>Autobranchia</taxon>
        <taxon>Heteroconchia</taxon>
        <taxon>Palaeoheterodonta</taxon>
        <taxon>Unionida</taxon>
        <taxon>Unionoidea</taxon>
        <taxon>Unionidae</taxon>
        <taxon>Unioninae</taxon>
        <taxon>Unio</taxon>
    </lineage>
</organism>
<accession>A0A1P8AFZ2</accession>
<keyword evidence="2" id="KW-0496">Mitochondrion</keyword>
<proteinExistence type="predicted"/>